<dbReference type="PANTHER" id="PTHR36221:SF1">
    <property type="entry name" value="DUF742 DOMAIN-CONTAINING PROTEIN"/>
    <property type="match status" value="1"/>
</dbReference>
<keyword evidence="2" id="KW-1185">Reference proteome</keyword>
<proteinExistence type="predicted"/>
<name>A0ABP7SN17_9PSEU</name>
<dbReference type="Pfam" id="PF05331">
    <property type="entry name" value="DUF742"/>
    <property type="match status" value="1"/>
</dbReference>
<reference evidence="2" key="1">
    <citation type="journal article" date="2019" name="Int. J. Syst. Evol. Microbiol.">
        <title>The Global Catalogue of Microorganisms (GCM) 10K type strain sequencing project: providing services to taxonomists for standard genome sequencing and annotation.</title>
        <authorList>
            <consortium name="The Broad Institute Genomics Platform"/>
            <consortium name="The Broad Institute Genome Sequencing Center for Infectious Disease"/>
            <person name="Wu L."/>
            <person name="Ma J."/>
        </authorList>
    </citation>
    <scope>NUCLEOTIDE SEQUENCE [LARGE SCALE GENOMIC DNA]</scope>
    <source>
        <strain evidence="2">JCM 17342</strain>
    </source>
</reference>
<accession>A0ABP7SN17</accession>
<dbReference type="Proteomes" id="UP001501747">
    <property type="component" value="Unassembled WGS sequence"/>
</dbReference>
<organism evidence="1 2">
    <name type="scientific">Allokutzneria multivorans</name>
    <dbReference type="NCBI Taxonomy" id="1142134"/>
    <lineage>
        <taxon>Bacteria</taxon>
        <taxon>Bacillati</taxon>
        <taxon>Actinomycetota</taxon>
        <taxon>Actinomycetes</taxon>
        <taxon>Pseudonocardiales</taxon>
        <taxon>Pseudonocardiaceae</taxon>
        <taxon>Allokutzneria</taxon>
    </lineage>
</organism>
<evidence type="ECO:0000313" key="2">
    <source>
        <dbReference type="Proteomes" id="UP001501747"/>
    </source>
</evidence>
<comment type="caution">
    <text evidence="1">The sequence shown here is derived from an EMBL/GenBank/DDBJ whole genome shotgun (WGS) entry which is preliminary data.</text>
</comment>
<evidence type="ECO:0000313" key="1">
    <source>
        <dbReference type="EMBL" id="GAA4013789.1"/>
    </source>
</evidence>
<dbReference type="PANTHER" id="PTHR36221">
    <property type="entry name" value="DUF742 DOMAIN-CONTAINING PROTEIN"/>
    <property type="match status" value="1"/>
</dbReference>
<protein>
    <submittedName>
        <fullName evidence="1">DUF742 domain-containing protein</fullName>
    </submittedName>
</protein>
<gene>
    <name evidence="1" type="ORF">GCM10022247_40740</name>
</gene>
<sequence length="124" mass="13665">MMSEPDDRWFDEAAGPLVRPYAMTRGRTRPGNTDLDLATQVVTVWTENDSGSLSPEHQAVIELCRTPLSVAEVAAYVDVPLVVVKVLLSDLIERGDVVARAPRMANNLPDRNLLQAVLDGVRRI</sequence>
<dbReference type="EMBL" id="BAABAL010000016">
    <property type="protein sequence ID" value="GAA4013789.1"/>
    <property type="molecule type" value="Genomic_DNA"/>
</dbReference>
<dbReference type="InterPro" id="IPR007995">
    <property type="entry name" value="DUF742"/>
</dbReference>